<evidence type="ECO:0000256" key="6">
    <source>
        <dbReference type="RuleBase" id="RU369006"/>
    </source>
</evidence>
<organism evidence="8">
    <name type="scientific">Rhipicephalus pulchellus</name>
    <name type="common">Yellow backed tick</name>
    <name type="synonym">Dermacentor pulchellus</name>
    <dbReference type="NCBI Taxonomy" id="72859"/>
    <lineage>
        <taxon>Eukaryota</taxon>
        <taxon>Metazoa</taxon>
        <taxon>Ecdysozoa</taxon>
        <taxon>Arthropoda</taxon>
        <taxon>Chelicerata</taxon>
        <taxon>Arachnida</taxon>
        <taxon>Acari</taxon>
        <taxon>Parasitiformes</taxon>
        <taxon>Ixodida</taxon>
        <taxon>Ixodoidea</taxon>
        <taxon>Ixodidae</taxon>
        <taxon>Rhipicephalinae</taxon>
        <taxon>Rhipicephalus</taxon>
        <taxon>Rhipicephalus</taxon>
    </lineage>
</organism>
<evidence type="ECO:0000313" key="8">
    <source>
        <dbReference type="EMBL" id="JAA60818.1"/>
    </source>
</evidence>
<proteinExistence type="evidence at transcript level"/>
<evidence type="ECO:0000256" key="1">
    <source>
        <dbReference type="ARBA" id="ARBA00004613"/>
    </source>
</evidence>
<accession>L7MC72</accession>
<dbReference type="GO" id="GO:0005576">
    <property type="term" value="C:extracellular region"/>
    <property type="evidence" value="ECO:0007669"/>
    <property type="project" value="UniProtKB-SubCell"/>
</dbReference>
<feature type="chain" id="PRO_5003982032" description="Evasin" evidence="7">
    <location>
        <begin position="22"/>
        <end position="115"/>
    </location>
</feature>
<dbReference type="Pfam" id="PF19429">
    <property type="entry name" value="EVA_Class_A"/>
    <property type="match status" value="1"/>
</dbReference>
<protein>
    <recommendedName>
        <fullName evidence="6">Evasin</fullName>
    </recommendedName>
</protein>
<dbReference type="GO" id="GO:0019957">
    <property type="term" value="F:C-C chemokine binding"/>
    <property type="evidence" value="ECO:0007669"/>
    <property type="project" value="InterPro"/>
</dbReference>
<dbReference type="EMBL" id="GACK01004216">
    <property type="protein sequence ID" value="JAA60818.1"/>
    <property type="molecule type" value="mRNA"/>
</dbReference>
<comment type="function">
    <text evidence="6">Salivary chemokine-binding protein which binds to host chemokines.</text>
</comment>
<reference evidence="8" key="1">
    <citation type="submission" date="2012-11" db="EMBL/GenBank/DDBJ databases">
        <authorList>
            <person name="Lucero-Rivera Y.E."/>
            <person name="Tovar-Ramirez D."/>
        </authorList>
    </citation>
    <scope>NUCLEOTIDE SEQUENCE</scope>
    <source>
        <tissue evidence="8">Salivary gland</tissue>
    </source>
</reference>
<evidence type="ECO:0000256" key="2">
    <source>
        <dbReference type="ARBA" id="ARBA00022525"/>
    </source>
</evidence>
<dbReference type="AlphaFoldDB" id="L7MC72"/>
<comment type="subcellular location">
    <subcellularLocation>
        <location evidence="1 6">Secreted</location>
    </subcellularLocation>
</comment>
<keyword evidence="4 6" id="KW-1015">Disulfide bond</keyword>
<evidence type="ECO:0000256" key="7">
    <source>
        <dbReference type="SAM" id="SignalP"/>
    </source>
</evidence>
<reference evidence="8" key="2">
    <citation type="journal article" date="2015" name="J. Proteomics">
        <title>Sexual differences in the sialomes of the zebra tick, Rhipicephalus pulchellus.</title>
        <authorList>
            <person name="Tan A.W."/>
            <person name="Francischetti I.M."/>
            <person name="Slovak M."/>
            <person name="Kini R.M."/>
            <person name="Ribeiro J.M."/>
        </authorList>
    </citation>
    <scope>NUCLEOTIDE SEQUENCE</scope>
    <source>
        <tissue evidence="8">Salivary gland</tissue>
    </source>
</reference>
<evidence type="ECO:0000256" key="3">
    <source>
        <dbReference type="ARBA" id="ARBA00022729"/>
    </source>
</evidence>
<sequence>MAHKIAIVLVSALCALHVLYAVCEGTEDEEYDYYDSATPMTCGLINSTRGMMVPPNCTVVCHNTTAYWNQTAPDNSTCFGSYNKTGSAQHVRYTCSVGHCKNGTCVTDNVNVDCW</sequence>
<keyword evidence="2 6" id="KW-0964">Secreted</keyword>
<keyword evidence="5 6" id="KW-0325">Glycoprotein</keyword>
<name>L7MC72_RHIPC</name>
<dbReference type="Gene3D" id="2.30.130.100">
    <property type="match status" value="1"/>
</dbReference>
<evidence type="ECO:0000256" key="4">
    <source>
        <dbReference type="ARBA" id="ARBA00023157"/>
    </source>
</evidence>
<evidence type="ECO:0000256" key="5">
    <source>
        <dbReference type="ARBA" id="ARBA00023180"/>
    </source>
</evidence>
<keyword evidence="3 6" id="KW-0732">Signal</keyword>
<feature type="signal peptide" evidence="7">
    <location>
        <begin position="1"/>
        <end position="21"/>
    </location>
</feature>
<dbReference type="InterPro" id="IPR045797">
    <property type="entry name" value="EVA_Class_A"/>
</dbReference>